<evidence type="ECO:0000313" key="10">
    <source>
        <dbReference type="Proteomes" id="UP000306113"/>
    </source>
</evidence>
<feature type="signal peptide" evidence="4">
    <location>
        <begin position="1"/>
        <end position="25"/>
    </location>
</feature>
<dbReference type="Proteomes" id="UP000306113">
    <property type="component" value="Unassembled WGS sequence"/>
</dbReference>
<reference evidence="9 10" key="1">
    <citation type="submission" date="2019-04" db="EMBL/GenBank/DDBJ databases">
        <title>Draft genome sequence of Youngimonas vesicularis.</title>
        <authorList>
            <person name="Hameed A."/>
        </authorList>
    </citation>
    <scope>NUCLEOTIDE SEQUENCE [LARGE SCALE GENOMIC DNA]</scope>
    <source>
        <strain evidence="9 10">CC-AMW-E</strain>
    </source>
</reference>
<dbReference type="EMBL" id="SSMD01000010">
    <property type="protein sequence ID" value="THD71754.1"/>
    <property type="molecule type" value="Genomic_DNA"/>
</dbReference>
<feature type="coiled-coil region" evidence="3">
    <location>
        <begin position="99"/>
        <end position="133"/>
    </location>
</feature>
<dbReference type="OrthoDB" id="7811737at2"/>
<accession>A0A4V3UYN5</accession>
<evidence type="ECO:0000256" key="4">
    <source>
        <dbReference type="SAM" id="SignalP"/>
    </source>
</evidence>
<dbReference type="InterPro" id="IPR058627">
    <property type="entry name" value="MdtA-like_C"/>
</dbReference>
<dbReference type="GO" id="GO:0022857">
    <property type="term" value="F:transmembrane transporter activity"/>
    <property type="evidence" value="ECO:0007669"/>
    <property type="project" value="InterPro"/>
</dbReference>
<evidence type="ECO:0000259" key="6">
    <source>
        <dbReference type="Pfam" id="PF25917"/>
    </source>
</evidence>
<keyword evidence="3" id="KW-0175">Coiled coil</keyword>
<dbReference type="PANTHER" id="PTHR30158">
    <property type="entry name" value="ACRA/E-RELATED COMPONENT OF DRUG EFFLUX TRANSPORTER"/>
    <property type="match status" value="1"/>
</dbReference>
<dbReference type="InterPro" id="IPR058626">
    <property type="entry name" value="MdtA-like_b-barrel"/>
</dbReference>
<evidence type="ECO:0000259" key="7">
    <source>
        <dbReference type="Pfam" id="PF25944"/>
    </source>
</evidence>
<dbReference type="Gene3D" id="2.40.50.100">
    <property type="match status" value="1"/>
</dbReference>
<feature type="domain" description="Multidrug resistance protein MdtA-like barrel-sandwich hybrid" evidence="6">
    <location>
        <begin position="58"/>
        <end position="200"/>
    </location>
</feature>
<dbReference type="Pfam" id="PF25917">
    <property type="entry name" value="BSH_RND"/>
    <property type="match status" value="1"/>
</dbReference>
<dbReference type="PANTHER" id="PTHR30158:SF3">
    <property type="entry name" value="MULTIDRUG EFFLUX PUMP SUBUNIT ACRA-RELATED"/>
    <property type="match status" value="1"/>
</dbReference>
<evidence type="ECO:0000256" key="1">
    <source>
        <dbReference type="ARBA" id="ARBA00004196"/>
    </source>
</evidence>
<feature type="domain" description="Multidrug resistance protein MdtA-like beta-barrel" evidence="7">
    <location>
        <begin position="205"/>
        <end position="290"/>
    </location>
</feature>
<evidence type="ECO:0000256" key="3">
    <source>
        <dbReference type="SAM" id="Coils"/>
    </source>
</evidence>
<dbReference type="InterPro" id="IPR058624">
    <property type="entry name" value="MdtA-like_HH"/>
</dbReference>
<name>A0A4V3UYN5_9RHOB</name>
<proteinExistence type="inferred from homology"/>
<comment type="similarity">
    <text evidence="2">Belongs to the membrane fusion protein (MFP) (TC 8.A.1) family.</text>
</comment>
<comment type="caution">
    <text evidence="9">The sequence shown here is derived from an EMBL/GenBank/DDBJ whole genome shotgun (WGS) entry which is preliminary data.</text>
</comment>
<keyword evidence="10" id="KW-1185">Reference proteome</keyword>
<dbReference type="SUPFAM" id="SSF111369">
    <property type="entry name" value="HlyD-like secretion proteins"/>
    <property type="match status" value="1"/>
</dbReference>
<dbReference type="InterPro" id="IPR058625">
    <property type="entry name" value="MdtA-like_BSH"/>
</dbReference>
<keyword evidence="4" id="KW-0732">Signal</keyword>
<feature type="domain" description="Multidrug resistance protein MdtA-like alpha-helical hairpin" evidence="5">
    <location>
        <begin position="100"/>
        <end position="167"/>
    </location>
</feature>
<dbReference type="RefSeq" id="WP_136340400.1">
    <property type="nucleotide sequence ID" value="NZ_SSMD01000010.1"/>
</dbReference>
<dbReference type="NCBIfam" id="TIGR01730">
    <property type="entry name" value="RND_mfp"/>
    <property type="match status" value="1"/>
</dbReference>
<dbReference type="Gene3D" id="2.40.30.170">
    <property type="match status" value="1"/>
</dbReference>
<evidence type="ECO:0000256" key="2">
    <source>
        <dbReference type="ARBA" id="ARBA00009477"/>
    </source>
</evidence>
<protein>
    <submittedName>
        <fullName evidence="9">Efflux RND transporter periplasmic adaptor subunit</fullName>
    </submittedName>
</protein>
<comment type="subcellular location">
    <subcellularLocation>
        <location evidence="1">Cell envelope</location>
    </subcellularLocation>
</comment>
<sequence>MRAFFHPFLPLVVAAALILPVSVEAQQARPPQTVTVVTLAPQDVTLTVRLPGRVAASRVAEVRPQVSGIITQQIFDEGKAVAAGEPMYRIDPASYEVKMAAAEASVAQAQASLAQAEREAKRQEELRQRGVAAQQALDDALAAKDVAAAAVKVAEANLLSARIDLERTTITAPIAGVTGLSEVSEGALVTSGQATALTVIRKLDPIYVDVTQSATEILKWRRAGGVVDRNAQVVKLVLADGTVFEQSGTLSAAEPHVDEQTGTILLRLTFANPEHFLLPGMYVQVELPEGHVPGALLVPQEGVSRDRRGRPVAMIVGADSKVEQRELEIVRDQGAFWVVSGGVQAGDKVIVEGLQKIQVGAQVVAEERAAPAAAGN</sequence>
<dbReference type="Gene3D" id="1.10.287.470">
    <property type="entry name" value="Helix hairpin bin"/>
    <property type="match status" value="1"/>
</dbReference>
<dbReference type="GO" id="GO:0005886">
    <property type="term" value="C:plasma membrane"/>
    <property type="evidence" value="ECO:0007669"/>
    <property type="project" value="UniProtKB-SubCell"/>
</dbReference>
<feature type="domain" description="Multidrug resistance protein MdtA-like C-terminal permuted SH3" evidence="8">
    <location>
        <begin position="295"/>
        <end position="356"/>
    </location>
</feature>
<dbReference type="Pfam" id="PF25876">
    <property type="entry name" value="HH_MFP_RND"/>
    <property type="match status" value="1"/>
</dbReference>
<evidence type="ECO:0000313" key="9">
    <source>
        <dbReference type="EMBL" id="THD71754.1"/>
    </source>
</evidence>
<dbReference type="AlphaFoldDB" id="A0A4V3UYN5"/>
<dbReference type="InterPro" id="IPR006143">
    <property type="entry name" value="RND_pump_MFP"/>
</dbReference>
<organism evidence="9 10">
    <name type="scientific">Thalassobius vesicularis</name>
    <dbReference type="NCBI Taxonomy" id="1294297"/>
    <lineage>
        <taxon>Bacteria</taxon>
        <taxon>Pseudomonadati</taxon>
        <taxon>Pseudomonadota</taxon>
        <taxon>Alphaproteobacteria</taxon>
        <taxon>Rhodobacterales</taxon>
        <taxon>Roseobacteraceae</taxon>
        <taxon>Thalassovita</taxon>
    </lineage>
</organism>
<dbReference type="Pfam" id="PF25967">
    <property type="entry name" value="RND-MFP_C"/>
    <property type="match status" value="1"/>
</dbReference>
<evidence type="ECO:0000259" key="5">
    <source>
        <dbReference type="Pfam" id="PF25876"/>
    </source>
</evidence>
<dbReference type="FunFam" id="2.40.420.20:FF:000001">
    <property type="entry name" value="Efflux RND transporter periplasmic adaptor subunit"/>
    <property type="match status" value="1"/>
</dbReference>
<gene>
    <name evidence="9" type="ORF">E7681_16680</name>
</gene>
<dbReference type="Pfam" id="PF25944">
    <property type="entry name" value="Beta-barrel_RND"/>
    <property type="match status" value="1"/>
</dbReference>
<dbReference type="Gene3D" id="2.40.420.20">
    <property type="match status" value="1"/>
</dbReference>
<dbReference type="GO" id="GO:0046677">
    <property type="term" value="P:response to antibiotic"/>
    <property type="evidence" value="ECO:0007669"/>
    <property type="project" value="TreeGrafter"/>
</dbReference>
<evidence type="ECO:0000259" key="8">
    <source>
        <dbReference type="Pfam" id="PF25967"/>
    </source>
</evidence>
<feature type="chain" id="PRO_5020890603" evidence="4">
    <location>
        <begin position="26"/>
        <end position="376"/>
    </location>
</feature>